<comment type="subcellular location">
    <subcellularLocation>
        <location evidence="1">Cell membrane</location>
        <topology evidence="1">Multi-pass membrane protein</topology>
    </subcellularLocation>
</comment>
<proteinExistence type="predicted"/>
<dbReference type="AlphaFoldDB" id="A0A917BMV8"/>
<comment type="caution">
    <text evidence="7">The sequence shown here is derived from an EMBL/GenBank/DDBJ whole genome shotgun (WGS) entry which is preliminary data.</text>
</comment>
<protein>
    <submittedName>
        <fullName evidence="7">Amino acid transporter LysE</fullName>
    </submittedName>
</protein>
<dbReference type="PANTHER" id="PTHR30086">
    <property type="entry name" value="ARGININE EXPORTER PROTEIN ARGO"/>
    <property type="match status" value="1"/>
</dbReference>
<keyword evidence="4 6" id="KW-1133">Transmembrane helix</keyword>
<dbReference type="Proteomes" id="UP000632498">
    <property type="component" value="Unassembled WGS sequence"/>
</dbReference>
<sequence length="199" mass="21580">MISAFVSGLAIGAGLIIAIGAQNAFVLGQGLRRQYHIMVAAICAICDILLISASVAGLGALISASPVWTDIMAWGGALFLGWYGFQSFKSLFRDHKLKQDKSHGKSRREIFFYTIAVTLLNPHVYLDTVVLLGGIAAQYDTQERLYFGFGAICASILWFSLISLGAAWASPHLQRPITWKVIDAVTGVMMWSVGLSLIL</sequence>
<evidence type="ECO:0000313" key="8">
    <source>
        <dbReference type="Proteomes" id="UP000632498"/>
    </source>
</evidence>
<evidence type="ECO:0000313" key="7">
    <source>
        <dbReference type="EMBL" id="GGF52320.1"/>
    </source>
</evidence>
<feature type="transmembrane region" description="Helical" evidence="6">
    <location>
        <begin position="6"/>
        <end position="27"/>
    </location>
</feature>
<reference evidence="7" key="2">
    <citation type="submission" date="2020-09" db="EMBL/GenBank/DDBJ databases">
        <authorList>
            <person name="Sun Q."/>
            <person name="Zhou Y."/>
        </authorList>
    </citation>
    <scope>NUCLEOTIDE SEQUENCE</scope>
    <source>
        <strain evidence="7">CGMCC 1.15254</strain>
    </source>
</reference>
<dbReference type="InterPro" id="IPR001123">
    <property type="entry name" value="LeuE-type"/>
</dbReference>
<dbReference type="PANTHER" id="PTHR30086:SF20">
    <property type="entry name" value="ARGININE EXPORTER PROTEIN ARGO-RELATED"/>
    <property type="match status" value="1"/>
</dbReference>
<dbReference type="RefSeq" id="WP_188660174.1">
    <property type="nucleotide sequence ID" value="NZ_BMHV01000001.1"/>
</dbReference>
<feature type="transmembrane region" description="Helical" evidence="6">
    <location>
        <begin position="71"/>
        <end position="89"/>
    </location>
</feature>
<evidence type="ECO:0000256" key="3">
    <source>
        <dbReference type="ARBA" id="ARBA00022692"/>
    </source>
</evidence>
<keyword evidence="5 6" id="KW-0472">Membrane</keyword>
<dbReference type="Pfam" id="PF01810">
    <property type="entry name" value="LysE"/>
    <property type="match status" value="1"/>
</dbReference>
<evidence type="ECO:0000256" key="1">
    <source>
        <dbReference type="ARBA" id="ARBA00004651"/>
    </source>
</evidence>
<gene>
    <name evidence="7" type="ORF">GCM10011332_02010</name>
</gene>
<dbReference type="EMBL" id="BMHV01000001">
    <property type="protein sequence ID" value="GGF52320.1"/>
    <property type="molecule type" value="Genomic_DNA"/>
</dbReference>
<keyword evidence="2" id="KW-1003">Cell membrane</keyword>
<evidence type="ECO:0000256" key="4">
    <source>
        <dbReference type="ARBA" id="ARBA00022989"/>
    </source>
</evidence>
<evidence type="ECO:0000256" key="5">
    <source>
        <dbReference type="ARBA" id="ARBA00023136"/>
    </source>
</evidence>
<feature type="transmembrane region" description="Helical" evidence="6">
    <location>
        <begin position="39"/>
        <end position="65"/>
    </location>
</feature>
<keyword evidence="8" id="KW-1185">Reference proteome</keyword>
<dbReference type="GO" id="GO:0015171">
    <property type="term" value="F:amino acid transmembrane transporter activity"/>
    <property type="evidence" value="ECO:0007669"/>
    <property type="project" value="TreeGrafter"/>
</dbReference>
<reference evidence="7" key="1">
    <citation type="journal article" date="2014" name="Int. J. Syst. Evol. Microbiol.">
        <title>Complete genome sequence of Corynebacterium casei LMG S-19264T (=DSM 44701T), isolated from a smear-ripened cheese.</title>
        <authorList>
            <consortium name="US DOE Joint Genome Institute (JGI-PGF)"/>
            <person name="Walter F."/>
            <person name="Albersmeier A."/>
            <person name="Kalinowski J."/>
            <person name="Ruckert C."/>
        </authorList>
    </citation>
    <scope>NUCLEOTIDE SEQUENCE</scope>
    <source>
        <strain evidence="7">CGMCC 1.15254</strain>
    </source>
</reference>
<feature type="transmembrane region" description="Helical" evidence="6">
    <location>
        <begin position="110"/>
        <end position="139"/>
    </location>
</feature>
<organism evidence="7 8">
    <name type="scientific">Terasakiella brassicae</name>
    <dbReference type="NCBI Taxonomy" id="1634917"/>
    <lineage>
        <taxon>Bacteria</taxon>
        <taxon>Pseudomonadati</taxon>
        <taxon>Pseudomonadota</taxon>
        <taxon>Alphaproteobacteria</taxon>
        <taxon>Rhodospirillales</taxon>
        <taxon>Terasakiellaceae</taxon>
        <taxon>Terasakiella</taxon>
    </lineage>
</organism>
<dbReference type="GO" id="GO:0005886">
    <property type="term" value="C:plasma membrane"/>
    <property type="evidence" value="ECO:0007669"/>
    <property type="project" value="UniProtKB-SubCell"/>
</dbReference>
<feature type="transmembrane region" description="Helical" evidence="6">
    <location>
        <begin position="181"/>
        <end position="198"/>
    </location>
</feature>
<accession>A0A917BMV8</accession>
<feature type="transmembrane region" description="Helical" evidence="6">
    <location>
        <begin position="145"/>
        <end position="169"/>
    </location>
</feature>
<evidence type="ECO:0000256" key="2">
    <source>
        <dbReference type="ARBA" id="ARBA00022475"/>
    </source>
</evidence>
<name>A0A917BMV8_9PROT</name>
<keyword evidence="3 6" id="KW-0812">Transmembrane</keyword>
<evidence type="ECO:0000256" key="6">
    <source>
        <dbReference type="SAM" id="Phobius"/>
    </source>
</evidence>